<protein>
    <recommendedName>
        <fullName evidence="2">Biogenesis of lysosome-related organelles complex 1 subunit 3</fullName>
    </recommendedName>
</protein>
<comment type="similarity">
    <text evidence="1">Belongs to the BLOC1S3 family.</text>
</comment>
<reference evidence="6" key="2">
    <citation type="submission" date="2025-04" db="UniProtKB">
        <authorList>
            <consortium name="RefSeq"/>
        </authorList>
    </citation>
    <scope>IDENTIFICATION</scope>
    <source>
        <strain evidence="6 7">Aabys</strain>
        <tissue evidence="7">Whole body</tissue>
    </source>
</reference>
<evidence type="ECO:0000313" key="7">
    <source>
        <dbReference type="RefSeq" id="XP_058980006.1"/>
    </source>
</evidence>
<feature type="region of interest" description="Disordered" evidence="3">
    <location>
        <begin position="1"/>
        <end position="55"/>
    </location>
</feature>
<dbReference type="STRING" id="7370.A0A1I8MQR3"/>
<evidence type="ECO:0000256" key="2">
    <source>
        <dbReference type="ARBA" id="ARBA00019581"/>
    </source>
</evidence>
<sequence length="151" mass="16759">MNDVVRGEASESEDENAGPNLKKNILAAELPGEATETSSDEDVYDKSLDGNTESRSNLESIYSNNLLQRKLIDNNLNIWRSLNAFVKNLVTPASKQLLSTDQLLIKSQLSMQSVLVTLNQTQSNVKKLYEKSDAVFTTNFIPTINIPPDNN</sequence>
<gene>
    <name evidence="4" type="primary">101892842</name>
    <name evidence="6 7" type="synonym">LOC101892842</name>
</gene>
<name>A0A1I8MQR3_MUSDO</name>
<dbReference type="Proteomes" id="UP001652621">
    <property type="component" value="Unplaced"/>
</dbReference>
<reference evidence="4" key="1">
    <citation type="submission" date="2020-05" db="UniProtKB">
        <authorList>
            <consortium name="EnsemblMetazoa"/>
        </authorList>
    </citation>
    <scope>IDENTIFICATION</scope>
    <source>
        <strain evidence="4">Aabys</strain>
    </source>
</reference>
<evidence type="ECO:0000256" key="1">
    <source>
        <dbReference type="ARBA" id="ARBA00008942"/>
    </source>
</evidence>
<dbReference type="eggNOG" id="ENOG502SCBJ">
    <property type="taxonomic scope" value="Eukaryota"/>
</dbReference>
<evidence type="ECO:0000313" key="6">
    <source>
        <dbReference type="RefSeq" id="XP_019891290.1"/>
    </source>
</evidence>
<dbReference type="EnsemblMetazoa" id="MDOA007481-RA">
    <property type="protein sequence ID" value="MDOA007481-PA"/>
    <property type="gene ID" value="MDOA007481"/>
</dbReference>
<dbReference type="PANTHER" id="PTHR31974">
    <property type="entry name" value="BIOGENESIS OF LYSOSOME-RELATED ORGANELLES COMPLEX 1 SUBUNIT 3"/>
    <property type="match status" value="1"/>
</dbReference>
<dbReference type="AlphaFoldDB" id="A0A1I8MQR3"/>
<dbReference type="RefSeq" id="XP_058980006.1">
    <property type="nucleotide sequence ID" value="XM_059124023.1"/>
</dbReference>
<proteinExistence type="inferred from homology"/>
<accession>A0A1I8MQR3</accession>
<dbReference type="PANTHER" id="PTHR31974:SF2">
    <property type="entry name" value="BIOGENESIS OF LYSOSOME-RELATED ORGANELLES COMPLEX 1 SUBUNIT 3"/>
    <property type="match status" value="1"/>
</dbReference>
<evidence type="ECO:0000313" key="5">
    <source>
        <dbReference type="Proteomes" id="UP001652621"/>
    </source>
</evidence>
<evidence type="ECO:0000256" key="3">
    <source>
        <dbReference type="SAM" id="MobiDB-lite"/>
    </source>
</evidence>
<keyword evidence="5" id="KW-1185">Reference proteome</keyword>
<dbReference type="KEGG" id="mde:101892842"/>
<dbReference type="InterPro" id="IPR017245">
    <property type="entry name" value="BLOC-1_complex_su-3"/>
</dbReference>
<dbReference type="VEuPathDB" id="VectorBase:MDOMA2_012024"/>
<dbReference type="VEuPathDB" id="VectorBase:MDOA007481"/>
<organism evidence="4">
    <name type="scientific">Musca domestica</name>
    <name type="common">House fly</name>
    <dbReference type="NCBI Taxonomy" id="7370"/>
    <lineage>
        <taxon>Eukaryota</taxon>
        <taxon>Metazoa</taxon>
        <taxon>Ecdysozoa</taxon>
        <taxon>Arthropoda</taxon>
        <taxon>Hexapoda</taxon>
        <taxon>Insecta</taxon>
        <taxon>Pterygota</taxon>
        <taxon>Neoptera</taxon>
        <taxon>Endopterygota</taxon>
        <taxon>Diptera</taxon>
        <taxon>Brachycera</taxon>
        <taxon>Muscomorpha</taxon>
        <taxon>Muscoidea</taxon>
        <taxon>Muscidae</taxon>
        <taxon>Musca</taxon>
    </lineage>
</organism>
<dbReference type="Pfam" id="PF15753">
    <property type="entry name" value="BLOC1S3"/>
    <property type="match status" value="1"/>
</dbReference>
<evidence type="ECO:0000313" key="4">
    <source>
        <dbReference type="EnsemblMetazoa" id="MDOA007481-PA"/>
    </source>
</evidence>
<dbReference type="GO" id="GO:0031083">
    <property type="term" value="C:BLOC-1 complex"/>
    <property type="evidence" value="ECO:0007669"/>
    <property type="project" value="TreeGrafter"/>
</dbReference>
<dbReference type="OrthoDB" id="5984572at2759"/>
<dbReference type="RefSeq" id="XP_019891290.1">
    <property type="nucleotide sequence ID" value="XM_020035731.1"/>
</dbReference>